<evidence type="ECO:0000313" key="2">
    <source>
        <dbReference type="EMBL" id="CAA9536038.1"/>
    </source>
</evidence>
<feature type="region of interest" description="Disordered" evidence="1">
    <location>
        <begin position="1"/>
        <end position="23"/>
    </location>
</feature>
<organism evidence="2">
    <name type="scientific">uncultured Thermoleophilia bacterium</name>
    <dbReference type="NCBI Taxonomy" id="1497501"/>
    <lineage>
        <taxon>Bacteria</taxon>
        <taxon>Bacillati</taxon>
        <taxon>Actinomycetota</taxon>
        <taxon>Thermoleophilia</taxon>
        <taxon>environmental samples</taxon>
    </lineage>
</organism>
<accession>A0A6J4U0Z6</accession>
<dbReference type="EMBL" id="CADCWC010000216">
    <property type="protein sequence ID" value="CAA9536038.1"/>
    <property type="molecule type" value="Genomic_DNA"/>
</dbReference>
<name>A0A6J4U0Z6_9ACTN</name>
<feature type="region of interest" description="Disordered" evidence="1">
    <location>
        <begin position="42"/>
        <end position="75"/>
    </location>
</feature>
<protein>
    <submittedName>
        <fullName evidence="2">Uncharacterized protein</fullName>
    </submittedName>
</protein>
<evidence type="ECO:0000256" key="1">
    <source>
        <dbReference type="SAM" id="MobiDB-lite"/>
    </source>
</evidence>
<sequence length="100" mass="10730">MTPRPHRPGATTRPAETPLDLDVDLSTLDVTDLKTLQHRVEGELARIEPSEPPGATGGQLAEHGTAAPDPDRSRRLRQMLVAIDDAIAGRTDTAEMPTGE</sequence>
<dbReference type="AlphaFoldDB" id="A0A6J4U0Z6"/>
<gene>
    <name evidence="2" type="ORF">AVDCRST_MAG79-1372</name>
</gene>
<proteinExistence type="predicted"/>
<reference evidence="2" key="1">
    <citation type="submission" date="2020-02" db="EMBL/GenBank/DDBJ databases">
        <authorList>
            <person name="Meier V. D."/>
        </authorList>
    </citation>
    <scope>NUCLEOTIDE SEQUENCE</scope>
    <source>
        <strain evidence="2">AVDCRST_MAG79</strain>
    </source>
</reference>